<name>A7EQD9_SCLS1</name>
<dbReference type="EMBL" id="CH476630">
    <property type="protein sequence ID" value="EDN91681.1"/>
    <property type="molecule type" value="Genomic_DNA"/>
</dbReference>
<reference evidence="2" key="1">
    <citation type="journal article" date="2011" name="PLoS Genet.">
        <title>Genomic analysis of the necrotrophic fungal pathogens Sclerotinia sclerotiorum and Botrytis cinerea.</title>
        <authorList>
            <person name="Amselem J."/>
            <person name="Cuomo C.A."/>
            <person name="van Kan J.A."/>
            <person name="Viaud M."/>
            <person name="Benito E.P."/>
            <person name="Couloux A."/>
            <person name="Coutinho P.M."/>
            <person name="de Vries R.P."/>
            <person name="Dyer P.S."/>
            <person name="Fillinger S."/>
            <person name="Fournier E."/>
            <person name="Gout L."/>
            <person name="Hahn M."/>
            <person name="Kohn L."/>
            <person name="Lapalu N."/>
            <person name="Plummer K.M."/>
            <person name="Pradier J.M."/>
            <person name="Quevillon E."/>
            <person name="Sharon A."/>
            <person name="Simon A."/>
            <person name="ten Have A."/>
            <person name="Tudzynski B."/>
            <person name="Tudzynski P."/>
            <person name="Wincker P."/>
            <person name="Andrew M."/>
            <person name="Anthouard V."/>
            <person name="Beever R.E."/>
            <person name="Beffa R."/>
            <person name="Benoit I."/>
            <person name="Bouzid O."/>
            <person name="Brault B."/>
            <person name="Chen Z."/>
            <person name="Choquer M."/>
            <person name="Collemare J."/>
            <person name="Cotton P."/>
            <person name="Danchin E.G."/>
            <person name="Da Silva C."/>
            <person name="Gautier A."/>
            <person name="Giraud C."/>
            <person name="Giraud T."/>
            <person name="Gonzalez C."/>
            <person name="Grossetete S."/>
            <person name="Guldener U."/>
            <person name="Henrissat B."/>
            <person name="Howlett B.J."/>
            <person name="Kodira C."/>
            <person name="Kretschmer M."/>
            <person name="Lappartient A."/>
            <person name="Leroch M."/>
            <person name="Levis C."/>
            <person name="Mauceli E."/>
            <person name="Neuveglise C."/>
            <person name="Oeser B."/>
            <person name="Pearson M."/>
            <person name="Poulain J."/>
            <person name="Poussereau N."/>
            <person name="Quesneville H."/>
            <person name="Rascle C."/>
            <person name="Schumacher J."/>
            <person name="Segurens B."/>
            <person name="Sexton A."/>
            <person name="Silva E."/>
            <person name="Sirven C."/>
            <person name="Soanes D.M."/>
            <person name="Talbot N.J."/>
            <person name="Templeton M."/>
            <person name="Yandava C."/>
            <person name="Yarden O."/>
            <person name="Zeng Q."/>
            <person name="Rollins J.A."/>
            <person name="Lebrun M.H."/>
            <person name="Dickman M."/>
        </authorList>
    </citation>
    <scope>NUCLEOTIDE SEQUENCE [LARGE SCALE GENOMIC DNA]</scope>
    <source>
        <strain evidence="2">ATCC 18683 / 1980 / Ss-1</strain>
    </source>
</reference>
<protein>
    <submittedName>
        <fullName evidence="1">Uncharacterized protein</fullName>
    </submittedName>
</protein>
<evidence type="ECO:0000313" key="1">
    <source>
        <dbReference type="EMBL" id="EDN91681.1"/>
    </source>
</evidence>
<keyword evidence="2" id="KW-1185">Reference proteome</keyword>
<dbReference type="KEGG" id="ssl:SS1G_07541"/>
<dbReference type="Proteomes" id="UP000001312">
    <property type="component" value="Unassembled WGS sequence"/>
</dbReference>
<organism evidence="1 2">
    <name type="scientific">Sclerotinia sclerotiorum (strain ATCC 18683 / 1980 / Ss-1)</name>
    <name type="common">White mold</name>
    <name type="synonym">Whetzelinia sclerotiorum</name>
    <dbReference type="NCBI Taxonomy" id="665079"/>
    <lineage>
        <taxon>Eukaryota</taxon>
        <taxon>Fungi</taxon>
        <taxon>Dikarya</taxon>
        <taxon>Ascomycota</taxon>
        <taxon>Pezizomycotina</taxon>
        <taxon>Leotiomycetes</taxon>
        <taxon>Helotiales</taxon>
        <taxon>Sclerotiniaceae</taxon>
        <taxon>Sclerotinia</taxon>
    </lineage>
</organism>
<accession>A7EQD9</accession>
<dbReference type="GeneID" id="5487072"/>
<proteinExistence type="predicted"/>
<gene>
    <name evidence="1" type="ORF">SS1G_07541</name>
</gene>
<dbReference type="AlphaFoldDB" id="A7EQD9"/>
<dbReference type="RefSeq" id="XP_001590917.1">
    <property type="nucleotide sequence ID" value="XM_001590867.1"/>
</dbReference>
<dbReference type="InParanoid" id="A7EQD9"/>
<sequence>MCPYRYFINRCADDLSGTIPAGTLTVNGRRASRTRTSTSCHPCTRELDVKPQIPGFLPRPLTIQALRLAVQNHEELVELQSRRVMLASIKNIGWFDGE</sequence>
<evidence type="ECO:0000313" key="2">
    <source>
        <dbReference type="Proteomes" id="UP000001312"/>
    </source>
</evidence>